<organism evidence="2 3">
    <name type="scientific">Lacibacter cauensis</name>
    <dbReference type="NCBI Taxonomy" id="510947"/>
    <lineage>
        <taxon>Bacteria</taxon>
        <taxon>Pseudomonadati</taxon>
        <taxon>Bacteroidota</taxon>
        <taxon>Chitinophagia</taxon>
        <taxon>Chitinophagales</taxon>
        <taxon>Chitinophagaceae</taxon>
        <taxon>Lacibacter</taxon>
    </lineage>
</organism>
<accession>A0A562S9C8</accession>
<evidence type="ECO:0000259" key="1">
    <source>
        <dbReference type="Pfam" id="PF13304"/>
    </source>
</evidence>
<feature type="domain" description="ATPase AAA-type core" evidence="1">
    <location>
        <begin position="224"/>
        <end position="378"/>
    </location>
</feature>
<dbReference type="Pfam" id="PF13304">
    <property type="entry name" value="AAA_21"/>
    <property type="match status" value="1"/>
</dbReference>
<dbReference type="PANTHER" id="PTHR43581">
    <property type="entry name" value="ATP/GTP PHOSPHATASE"/>
    <property type="match status" value="1"/>
</dbReference>
<evidence type="ECO:0000313" key="2">
    <source>
        <dbReference type="EMBL" id="TWI77928.1"/>
    </source>
</evidence>
<dbReference type="InterPro" id="IPR003959">
    <property type="entry name" value="ATPase_AAA_core"/>
</dbReference>
<dbReference type="OrthoDB" id="9805802at2"/>
<dbReference type="Gene3D" id="3.40.50.300">
    <property type="entry name" value="P-loop containing nucleotide triphosphate hydrolases"/>
    <property type="match status" value="1"/>
</dbReference>
<keyword evidence="3" id="KW-1185">Reference proteome</keyword>
<dbReference type="Proteomes" id="UP000316167">
    <property type="component" value="Unassembled WGS sequence"/>
</dbReference>
<dbReference type="RefSeq" id="WP_144888626.1">
    <property type="nucleotide sequence ID" value="NZ_VLLE01000008.1"/>
</dbReference>
<dbReference type="GO" id="GO:0016887">
    <property type="term" value="F:ATP hydrolysis activity"/>
    <property type="evidence" value="ECO:0007669"/>
    <property type="project" value="InterPro"/>
</dbReference>
<name>A0A562S9C8_9BACT</name>
<dbReference type="PANTHER" id="PTHR43581:SF2">
    <property type="entry name" value="EXCINUCLEASE ATPASE SUBUNIT"/>
    <property type="match status" value="1"/>
</dbReference>
<evidence type="ECO:0000313" key="3">
    <source>
        <dbReference type="Proteomes" id="UP000316167"/>
    </source>
</evidence>
<dbReference type="InterPro" id="IPR027417">
    <property type="entry name" value="P-loop_NTPase"/>
</dbReference>
<reference evidence="2 3" key="1">
    <citation type="journal article" date="2015" name="Stand. Genomic Sci.">
        <title>Genomic Encyclopedia of Bacterial and Archaeal Type Strains, Phase III: the genomes of soil and plant-associated and newly described type strains.</title>
        <authorList>
            <person name="Whitman W.B."/>
            <person name="Woyke T."/>
            <person name="Klenk H.P."/>
            <person name="Zhou Y."/>
            <person name="Lilburn T.G."/>
            <person name="Beck B.J."/>
            <person name="De Vos P."/>
            <person name="Vandamme P."/>
            <person name="Eisen J.A."/>
            <person name="Garrity G."/>
            <person name="Hugenholtz P."/>
            <person name="Kyrpides N.C."/>
        </authorList>
    </citation>
    <scope>NUCLEOTIDE SEQUENCE [LARGE SCALE GENOMIC DNA]</scope>
    <source>
        <strain evidence="2 3">CGMCC 1.7271</strain>
    </source>
</reference>
<gene>
    <name evidence="2" type="ORF">IQ13_4169</name>
</gene>
<protein>
    <submittedName>
        <fullName evidence="2">Putative AbiEii toxin of type IV toxin-antitoxin system</fullName>
    </submittedName>
</protein>
<dbReference type="SUPFAM" id="SSF52540">
    <property type="entry name" value="P-loop containing nucleoside triphosphate hydrolases"/>
    <property type="match status" value="1"/>
</dbReference>
<dbReference type="InterPro" id="IPR051396">
    <property type="entry name" value="Bact_Antivir_Def_Nuclease"/>
</dbReference>
<proteinExistence type="predicted"/>
<dbReference type="GO" id="GO:0005524">
    <property type="term" value="F:ATP binding"/>
    <property type="evidence" value="ECO:0007669"/>
    <property type="project" value="InterPro"/>
</dbReference>
<dbReference type="CDD" id="cd00267">
    <property type="entry name" value="ABC_ATPase"/>
    <property type="match status" value="1"/>
</dbReference>
<comment type="caution">
    <text evidence="2">The sequence shown here is derived from an EMBL/GenBank/DDBJ whole genome shotgun (WGS) entry which is preliminary data.</text>
</comment>
<dbReference type="EMBL" id="VLLE01000008">
    <property type="protein sequence ID" value="TWI77928.1"/>
    <property type="molecule type" value="Genomic_DNA"/>
</dbReference>
<dbReference type="AlphaFoldDB" id="A0A562S9C8"/>
<sequence>MKLIVKEPYMSLNPFESDDLSDLVIVTGINGSGKTQLLNILSGYRNGKPLEKKIEFEFDPPKIRIQFEGLAVENSRQFSYEHWRTIIRQCYDSFNQLTLEERNYLDFVLATDFWNKPGSQEPESIMRYNELLVSWGKNARQRIAPPILQNLQRLEHVVKQRVATNLNIKSMQLARLICRDTGKNIDDLKEVDFYNCSAVDQLVDESDLFSSQFELVFYNYALRRDRNRKKYFFQQVNGERNNAVSDSEFEKNNKAPWDVFNEAMEEHNIDFYFKGVSKEDFSTDVPIPFYLFKKSTDLPILFADLSDGEKMIIGLVLKLFTSTHYGESLRFPEMILLDEPDAHLHPEMSKLLLDVLANTFVGKLGVKVIITTHSPSTVALAPEESIYRLNNGDKSSLTKTTKDEALQLLTGFIPTLSIDYKNHRQVFVESPTDVFYYQLLHDKYQQEKRLNSKLYFISNGYGKGNCDQVYTIVEKIRESGNTTAYGIVDWDTKNLSNAYVHVHGWAERYSVENFILDPVYLICLLVELNNAHKICQLIGISENDNQYLLGNEPDKRLQEIVAVFFHELEKKFPTCKYDGDMQVVEYLNGRQIMLPKWFLSMNGHEIVGKVKLVFTALNKYSSEGQLQIDLIRIMGKCFPFVPKTTIRLIEDITS</sequence>